<evidence type="ECO:0000313" key="1">
    <source>
        <dbReference type="EMBL" id="EDN91942.1"/>
    </source>
</evidence>
<protein>
    <submittedName>
        <fullName evidence="1">Uncharacterized protein</fullName>
    </submittedName>
</protein>
<dbReference type="AlphaFoldDB" id="A7ER50"/>
<reference evidence="2" key="1">
    <citation type="journal article" date="2011" name="PLoS Genet.">
        <title>Genomic analysis of the necrotrophic fungal pathogens Sclerotinia sclerotiorum and Botrytis cinerea.</title>
        <authorList>
            <person name="Amselem J."/>
            <person name="Cuomo C.A."/>
            <person name="van Kan J.A."/>
            <person name="Viaud M."/>
            <person name="Benito E.P."/>
            <person name="Couloux A."/>
            <person name="Coutinho P.M."/>
            <person name="de Vries R.P."/>
            <person name="Dyer P.S."/>
            <person name="Fillinger S."/>
            <person name="Fournier E."/>
            <person name="Gout L."/>
            <person name="Hahn M."/>
            <person name="Kohn L."/>
            <person name="Lapalu N."/>
            <person name="Plummer K.M."/>
            <person name="Pradier J.M."/>
            <person name="Quevillon E."/>
            <person name="Sharon A."/>
            <person name="Simon A."/>
            <person name="ten Have A."/>
            <person name="Tudzynski B."/>
            <person name="Tudzynski P."/>
            <person name="Wincker P."/>
            <person name="Andrew M."/>
            <person name="Anthouard V."/>
            <person name="Beever R.E."/>
            <person name="Beffa R."/>
            <person name="Benoit I."/>
            <person name="Bouzid O."/>
            <person name="Brault B."/>
            <person name="Chen Z."/>
            <person name="Choquer M."/>
            <person name="Collemare J."/>
            <person name="Cotton P."/>
            <person name="Danchin E.G."/>
            <person name="Da Silva C."/>
            <person name="Gautier A."/>
            <person name="Giraud C."/>
            <person name="Giraud T."/>
            <person name="Gonzalez C."/>
            <person name="Grossetete S."/>
            <person name="Guldener U."/>
            <person name="Henrissat B."/>
            <person name="Howlett B.J."/>
            <person name="Kodira C."/>
            <person name="Kretschmer M."/>
            <person name="Lappartient A."/>
            <person name="Leroch M."/>
            <person name="Levis C."/>
            <person name="Mauceli E."/>
            <person name="Neuveglise C."/>
            <person name="Oeser B."/>
            <person name="Pearson M."/>
            <person name="Poulain J."/>
            <person name="Poussereau N."/>
            <person name="Quesneville H."/>
            <person name="Rascle C."/>
            <person name="Schumacher J."/>
            <person name="Segurens B."/>
            <person name="Sexton A."/>
            <person name="Silva E."/>
            <person name="Sirven C."/>
            <person name="Soanes D.M."/>
            <person name="Talbot N.J."/>
            <person name="Templeton M."/>
            <person name="Yandava C."/>
            <person name="Yarden O."/>
            <person name="Zeng Q."/>
            <person name="Rollins J.A."/>
            <person name="Lebrun M.H."/>
            <person name="Dickman M."/>
        </authorList>
    </citation>
    <scope>NUCLEOTIDE SEQUENCE [LARGE SCALE GENOMIC DNA]</scope>
    <source>
        <strain evidence="2">ATCC 18683 / 1980 / Ss-1</strain>
    </source>
</reference>
<dbReference type="RefSeq" id="XP_001591178.1">
    <property type="nucleotide sequence ID" value="XM_001591128.1"/>
</dbReference>
<accession>A7ER50</accession>
<proteinExistence type="predicted"/>
<dbReference type="Proteomes" id="UP000001312">
    <property type="component" value="Unassembled WGS sequence"/>
</dbReference>
<dbReference type="InParanoid" id="A7ER50"/>
<dbReference type="KEGG" id="ssl:SS1G_07803"/>
<sequence length="53" mass="5767">MSGTSVLAPFQEPVAEVRISMKGKPVGLVNTTVRSPTLQRTPRAYQIPKTHCS</sequence>
<organism evidence="1 2">
    <name type="scientific">Sclerotinia sclerotiorum (strain ATCC 18683 / 1980 / Ss-1)</name>
    <name type="common">White mold</name>
    <name type="synonym">Whetzelinia sclerotiorum</name>
    <dbReference type="NCBI Taxonomy" id="665079"/>
    <lineage>
        <taxon>Eukaryota</taxon>
        <taxon>Fungi</taxon>
        <taxon>Dikarya</taxon>
        <taxon>Ascomycota</taxon>
        <taxon>Pezizomycotina</taxon>
        <taxon>Leotiomycetes</taxon>
        <taxon>Helotiales</taxon>
        <taxon>Sclerotiniaceae</taxon>
        <taxon>Sclerotinia</taxon>
    </lineage>
</organism>
<dbReference type="EMBL" id="CH476630">
    <property type="protein sequence ID" value="EDN91942.1"/>
    <property type="molecule type" value="Genomic_DNA"/>
</dbReference>
<gene>
    <name evidence="1" type="ORF">SS1G_07803</name>
</gene>
<dbReference type="GeneID" id="5487192"/>
<name>A7ER50_SCLS1</name>
<keyword evidence="2" id="KW-1185">Reference proteome</keyword>
<evidence type="ECO:0000313" key="2">
    <source>
        <dbReference type="Proteomes" id="UP000001312"/>
    </source>
</evidence>